<accession>A0ABU4HKC1</accession>
<reference evidence="2 3" key="2">
    <citation type="submission" date="2023-10" db="EMBL/GenBank/DDBJ databases">
        <authorList>
            <person name="Han X.F."/>
        </authorList>
    </citation>
    <scope>NUCLEOTIDE SEQUENCE [LARGE SCALE GENOMIC DNA]</scope>
    <source>
        <strain evidence="2 3">KCTC 39840</strain>
    </source>
</reference>
<dbReference type="Gene3D" id="3.40.50.720">
    <property type="entry name" value="NAD(P)-binding Rossmann-like Domain"/>
    <property type="match status" value="1"/>
</dbReference>
<proteinExistence type="predicted"/>
<keyword evidence="3" id="KW-1185">Reference proteome</keyword>
<dbReference type="SUPFAM" id="SSF51735">
    <property type="entry name" value="NAD(P)-binding Rossmann-fold domains"/>
    <property type="match status" value="1"/>
</dbReference>
<feature type="domain" description="Saccharopine dehydrogenase NADP binding" evidence="1">
    <location>
        <begin position="6"/>
        <end position="119"/>
    </location>
</feature>
<sequence length="368" mass="39332">MANGVIAVYGATGYTGTLVAHELRRRGLDCVLAGRDAGKLARLADSLGGDVPTHAVELEDRDGLRHLFGDCAVVVDCAGPFMRYGEPIVRAAIETGSHYVDTTGEQPWIDLLHRRWDDAARAAEVAVVPAAGFDYVPGDLIAHLAARGLEPLRELTIAYATRDVRPTRGTTRTALEQARDGGLVYDDGDWRPAPLRTPRARFRFPDPVGWQPVMRYPSGEVAMVPRHVRTRRLTTLMTVETLVGSAAAAPLVPLLIPAFTLALRTPLGSLLHAAVDRLPEGPSEQQRQAARFTVVAVAQGEDGRSRAGVVRGSDVYGLTAVTVVESAVRMLAPEFAGVGVHAPASAFDPASFLDALADAGISWELDPA</sequence>
<dbReference type="Pfam" id="PF03435">
    <property type="entry name" value="Sacchrp_dh_NADP"/>
    <property type="match status" value="1"/>
</dbReference>
<dbReference type="Proteomes" id="UP001284601">
    <property type="component" value="Unassembled WGS sequence"/>
</dbReference>
<dbReference type="InterPro" id="IPR036291">
    <property type="entry name" value="NAD(P)-bd_dom_sf"/>
</dbReference>
<dbReference type="PANTHER" id="PTHR43781">
    <property type="entry name" value="SACCHAROPINE DEHYDROGENASE"/>
    <property type="match status" value="1"/>
</dbReference>
<dbReference type="EMBL" id="JAWSTH010000008">
    <property type="protein sequence ID" value="MDW5593755.1"/>
    <property type="molecule type" value="Genomic_DNA"/>
</dbReference>
<protein>
    <submittedName>
        <fullName evidence="2">Saccharopine dehydrogenase NADP-binding domain-containing protein</fullName>
    </submittedName>
</protein>
<name>A0ABU4HKC1_9ACTN</name>
<evidence type="ECO:0000313" key="3">
    <source>
        <dbReference type="Proteomes" id="UP001284601"/>
    </source>
</evidence>
<evidence type="ECO:0000313" key="2">
    <source>
        <dbReference type="EMBL" id="MDW5593755.1"/>
    </source>
</evidence>
<organism evidence="2 3">
    <name type="scientific">Conexibacter stalactiti</name>
    <dbReference type="NCBI Taxonomy" id="1940611"/>
    <lineage>
        <taxon>Bacteria</taxon>
        <taxon>Bacillati</taxon>
        <taxon>Actinomycetota</taxon>
        <taxon>Thermoleophilia</taxon>
        <taxon>Solirubrobacterales</taxon>
        <taxon>Conexibacteraceae</taxon>
        <taxon>Conexibacter</taxon>
    </lineage>
</organism>
<dbReference type="PANTHER" id="PTHR43781:SF1">
    <property type="entry name" value="SACCHAROPINE DEHYDROGENASE"/>
    <property type="match status" value="1"/>
</dbReference>
<dbReference type="RefSeq" id="WP_318596012.1">
    <property type="nucleotide sequence ID" value="NZ_JAWSTH010000008.1"/>
</dbReference>
<evidence type="ECO:0000259" key="1">
    <source>
        <dbReference type="Pfam" id="PF03435"/>
    </source>
</evidence>
<reference evidence="3" key="1">
    <citation type="submission" date="2023-07" db="EMBL/GenBank/DDBJ databases">
        <title>Conexibacter stalactiti sp. nov., isolated from stalactites in a lava cave and emended description of the genus Conexibacter.</title>
        <authorList>
            <person name="Lee S.D."/>
        </authorList>
    </citation>
    <scope>NUCLEOTIDE SEQUENCE [LARGE SCALE GENOMIC DNA]</scope>
    <source>
        <strain evidence="3">KCTC 39840</strain>
    </source>
</reference>
<dbReference type="InterPro" id="IPR005097">
    <property type="entry name" value="Sacchrp_dh_NADP-bd"/>
</dbReference>
<comment type="caution">
    <text evidence="2">The sequence shown here is derived from an EMBL/GenBank/DDBJ whole genome shotgun (WGS) entry which is preliminary data.</text>
</comment>
<gene>
    <name evidence="2" type="ORF">R7226_05385</name>
</gene>